<proteinExistence type="predicted"/>
<protein>
    <submittedName>
        <fullName evidence="1">Uncharacterized protein</fullName>
    </submittedName>
</protein>
<gene>
    <name evidence="1" type="ORF">BpHYR1_002677</name>
</gene>
<accession>A0A3M7R8V8</accession>
<dbReference type="EMBL" id="REGN01004001">
    <property type="protein sequence ID" value="RNA19655.1"/>
    <property type="molecule type" value="Genomic_DNA"/>
</dbReference>
<keyword evidence="2" id="KW-1185">Reference proteome</keyword>
<evidence type="ECO:0000313" key="2">
    <source>
        <dbReference type="Proteomes" id="UP000276133"/>
    </source>
</evidence>
<name>A0A3M7R8V8_BRAPC</name>
<sequence>MLIKCCNFMKTINTHFEFALPVRELYEMQISYLIFQNLKNFINQFLLFGLQNRFVFCGAKKALFSFEIKI</sequence>
<dbReference type="Proteomes" id="UP000276133">
    <property type="component" value="Unassembled WGS sequence"/>
</dbReference>
<dbReference type="AlphaFoldDB" id="A0A3M7R8V8"/>
<reference evidence="1 2" key="1">
    <citation type="journal article" date="2018" name="Sci. Rep.">
        <title>Genomic signatures of local adaptation to the degree of environmental predictability in rotifers.</title>
        <authorList>
            <person name="Franch-Gras L."/>
            <person name="Hahn C."/>
            <person name="Garcia-Roger E.M."/>
            <person name="Carmona M.J."/>
            <person name="Serra M."/>
            <person name="Gomez A."/>
        </authorList>
    </citation>
    <scope>NUCLEOTIDE SEQUENCE [LARGE SCALE GENOMIC DNA]</scope>
    <source>
        <strain evidence="1">HYR1</strain>
    </source>
</reference>
<evidence type="ECO:0000313" key="1">
    <source>
        <dbReference type="EMBL" id="RNA19655.1"/>
    </source>
</evidence>
<comment type="caution">
    <text evidence="1">The sequence shown here is derived from an EMBL/GenBank/DDBJ whole genome shotgun (WGS) entry which is preliminary data.</text>
</comment>
<organism evidence="1 2">
    <name type="scientific">Brachionus plicatilis</name>
    <name type="common">Marine rotifer</name>
    <name type="synonym">Brachionus muelleri</name>
    <dbReference type="NCBI Taxonomy" id="10195"/>
    <lineage>
        <taxon>Eukaryota</taxon>
        <taxon>Metazoa</taxon>
        <taxon>Spiralia</taxon>
        <taxon>Gnathifera</taxon>
        <taxon>Rotifera</taxon>
        <taxon>Eurotatoria</taxon>
        <taxon>Monogononta</taxon>
        <taxon>Pseudotrocha</taxon>
        <taxon>Ploima</taxon>
        <taxon>Brachionidae</taxon>
        <taxon>Brachionus</taxon>
    </lineage>
</organism>